<sequence length="480" mass="56519">MKFCPFCSESIEDEKSFCPYCNKPLISGLDNIRNTRLRQELYNNKSNPSNSGEEYELYEEIIMNDDEIEDQIKKIDLTLERQELLGDPIQGALLLEKSSLYYKKRDLPNALKILELAQKNFEDENNIINIATCHNEIGLIQEDLGFFDQAIYYFNRSLEILKSCNDSQKEIKVLNNLGNVYYLLKDVEQSYKYYQEALNLAKQNELIFEEVKTSSNLVEVLYILQDFDRIKRILGKNSEFFNTNEDLYGVIATHIKFGKMYYLEGNNYDETYERMNKALELIDRVKKNLSLQEKAKLEWECFLYLGKLQLLWNNNVDAENFLLQSLEAVRIFEFGDNIKEGEILEELANLYSKKKNTERELEYYNLAYEIFYKYGNNAKCADLKVKIALLYSNSEKDKSRVVQYYEEALNLYEDLGYVKEAAILLNKLGDYYIKKGLSDMAISNFEKARDYYKELQNNYNFNLINEKIKSLKSENSFSEV</sequence>
<dbReference type="SMART" id="SM00028">
    <property type="entry name" value="TPR"/>
    <property type="match status" value="7"/>
</dbReference>
<dbReference type="InterPro" id="IPR051476">
    <property type="entry name" value="Bac_ResReg_Asp_Phosphatase"/>
</dbReference>
<keyword evidence="4" id="KW-0802">TPR repeat</keyword>
<comment type="caution">
    <text evidence="6">The sequence shown here is derived from an EMBL/GenBank/DDBJ whole genome shotgun (WGS) entry which is preliminary data.</text>
</comment>
<keyword evidence="5" id="KW-0175">Coiled coil</keyword>
<dbReference type="GO" id="GO:0005737">
    <property type="term" value="C:cytoplasm"/>
    <property type="evidence" value="ECO:0007669"/>
    <property type="project" value="UniProtKB-SubCell"/>
</dbReference>
<evidence type="ECO:0000256" key="4">
    <source>
        <dbReference type="ARBA" id="ARBA00022803"/>
    </source>
</evidence>
<dbReference type="InterPro" id="IPR011990">
    <property type="entry name" value="TPR-like_helical_dom_sf"/>
</dbReference>
<accession>A0A0F9QHG3</accession>
<dbReference type="Pfam" id="PF07719">
    <property type="entry name" value="TPR_2"/>
    <property type="match status" value="1"/>
</dbReference>
<keyword evidence="2" id="KW-0963">Cytoplasm</keyword>
<reference evidence="6" key="1">
    <citation type="journal article" date="2015" name="Nature">
        <title>Complex archaea that bridge the gap between prokaryotes and eukaryotes.</title>
        <authorList>
            <person name="Spang A."/>
            <person name="Saw J.H."/>
            <person name="Jorgensen S.L."/>
            <person name="Zaremba-Niedzwiedzka K."/>
            <person name="Martijn J."/>
            <person name="Lind A.E."/>
            <person name="van Eijk R."/>
            <person name="Schleper C."/>
            <person name="Guy L."/>
            <person name="Ettema T.J."/>
        </authorList>
    </citation>
    <scope>NUCLEOTIDE SEQUENCE</scope>
</reference>
<organism evidence="6">
    <name type="scientific">marine sediment metagenome</name>
    <dbReference type="NCBI Taxonomy" id="412755"/>
    <lineage>
        <taxon>unclassified sequences</taxon>
        <taxon>metagenomes</taxon>
        <taxon>ecological metagenomes</taxon>
    </lineage>
</organism>
<evidence type="ECO:0000256" key="2">
    <source>
        <dbReference type="ARBA" id="ARBA00022490"/>
    </source>
</evidence>
<proteinExistence type="predicted"/>
<dbReference type="InterPro" id="IPR019734">
    <property type="entry name" value="TPR_rpt"/>
</dbReference>
<dbReference type="PANTHER" id="PTHR46630">
    <property type="entry name" value="TETRATRICOPEPTIDE REPEAT PROTEIN 29"/>
    <property type="match status" value="1"/>
</dbReference>
<name>A0A0F9QHG3_9ZZZZ</name>
<protein>
    <recommendedName>
        <fullName evidence="7">MalT-like TPR region domain-containing protein</fullName>
    </recommendedName>
</protein>
<feature type="coiled-coil region" evidence="5">
    <location>
        <begin position="268"/>
        <end position="295"/>
    </location>
</feature>
<dbReference type="EMBL" id="LAZR01001505">
    <property type="protein sequence ID" value="KKN43530.1"/>
    <property type="molecule type" value="Genomic_DNA"/>
</dbReference>
<evidence type="ECO:0000256" key="3">
    <source>
        <dbReference type="ARBA" id="ARBA00022737"/>
    </source>
</evidence>
<evidence type="ECO:0000313" key="6">
    <source>
        <dbReference type="EMBL" id="KKN43530.1"/>
    </source>
</evidence>
<dbReference type="PROSITE" id="PS50005">
    <property type="entry name" value="TPR"/>
    <property type="match status" value="1"/>
</dbReference>
<dbReference type="SUPFAM" id="SSF48452">
    <property type="entry name" value="TPR-like"/>
    <property type="match status" value="2"/>
</dbReference>
<dbReference type="PANTHER" id="PTHR46630:SF1">
    <property type="entry name" value="TETRATRICOPEPTIDE REPEAT PROTEIN 29"/>
    <property type="match status" value="1"/>
</dbReference>
<dbReference type="Pfam" id="PF13181">
    <property type="entry name" value="TPR_8"/>
    <property type="match status" value="1"/>
</dbReference>
<dbReference type="AlphaFoldDB" id="A0A0F9QHG3"/>
<evidence type="ECO:0008006" key="7">
    <source>
        <dbReference type="Google" id="ProtNLM"/>
    </source>
</evidence>
<dbReference type="InterPro" id="IPR013105">
    <property type="entry name" value="TPR_2"/>
</dbReference>
<evidence type="ECO:0000256" key="1">
    <source>
        <dbReference type="ARBA" id="ARBA00004496"/>
    </source>
</evidence>
<dbReference type="Gene3D" id="1.25.40.10">
    <property type="entry name" value="Tetratricopeptide repeat domain"/>
    <property type="match status" value="2"/>
</dbReference>
<comment type="subcellular location">
    <subcellularLocation>
        <location evidence="1">Cytoplasm</location>
    </subcellularLocation>
</comment>
<evidence type="ECO:0000256" key="5">
    <source>
        <dbReference type="SAM" id="Coils"/>
    </source>
</evidence>
<keyword evidence="3" id="KW-0677">Repeat</keyword>
<gene>
    <name evidence="6" type="ORF">LCGC14_0702220</name>
</gene>